<accession>R7S4A8</accession>
<dbReference type="RefSeq" id="XP_007387461.1">
    <property type="nucleotide sequence ID" value="XM_007387399.1"/>
</dbReference>
<feature type="domain" description="ZZ-type" evidence="5">
    <location>
        <begin position="43"/>
        <end position="95"/>
    </location>
</feature>
<dbReference type="EMBL" id="JH687551">
    <property type="protein sequence ID" value="EIN05058.1"/>
    <property type="molecule type" value="Genomic_DNA"/>
</dbReference>
<dbReference type="GeneID" id="18877535"/>
<dbReference type="SMART" id="SM00291">
    <property type="entry name" value="ZnF_ZZ"/>
    <property type="match status" value="2"/>
</dbReference>
<dbReference type="InterPro" id="IPR043145">
    <property type="entry name" value="Znf_ZZ_sf"/>
</dbReference>
<dbReference type="Proteomes" id="UP000054196">
    <property type="component" value="Unassembled WGS sequence"/>
</dbReference>
<dbReference type="AlphaFoldDB" id="R7S4A8"/>
<proteinExistence type="predicted"/>
<dbReference type="PROSITE" id="PS50135">
    <property type="entry name" value="ZF_ZZ_2"/>
    <property type="match status" value="1"/>
</dbReference>
<evidence type="ECO:0000259" key="5">
    <source>
        <dbReference type="PROSITE" id="PS50135"/>
    </source>
</evidence>
<sequence>MADTFLNLATGVAGTIDPSGLVHAGAGVFQIIQAQRQKAKGPSTGHSCDSCKKEIYTKTDRYRCLGCSDYDSCQKCFPKLHHPRHAFVRVPAAGNGEIEVVLNGMPHWICDGCGNGWGGLHWMCAECTGSAVAFCHSCFPLRYQKHPIHTSYVRYFSMHYPSVSFPLSCKACNGPVRNSLWDCSHCPDTVVCQNPGCYSWLQGHAPGHWKFDNCTLIA</sequence>
<keyword evidence="2 4" id="KW-0863">Zinc-finger</keyword>
<evidence type="ECO:0000256" key="1">
    <source>
        <dbReference type="ARBA" id="ARBA00022723"/>
    </source>
</evidence>
<evidence type="ECO:0000313" key="7">
    <source>
        <dbReference type="Proteomes" id="UP000054196"/>
    </source>
</evidence>
<evidence type="ECO:0000256" key="4">
    <source>
        <dbReference type="PROSITE-ProRule" id="PRU00228"/>
    </source>
</evidence>
<evidence type="ECO:0000256" key="3">
    <source>
        <dbReference type="ARBA" id="ARBA00022833"/>
    </source>
</evidence>
<dbReference type="SUPFAM" id="SSF57850">
    <property type="entry name" value="RING/U-box"/>
    <property type="match status" value="2"/>
</dbReference>
<dbReference type="HOGENOM" id="CLU_1267460_0_0_1"/>
<dbReference type="Pfam" id="PF00569">
    <property type="entry name" value="ZZ"/>
    <property type="match status" value="1"/>
</dbReference>
<dbReference type="KEGG" id="psq:PUNSTDRAFT_122448"/>
<dbReference type="InterPro" id="IPR000433">
    <property type="entry name" value="Znf_ZZ"/>
</dbReference>
<reference evidence="7" key="1">
    <citation type="journal article" date="2012" name="Science">
        <title>The Paleozoic origin of enzymatic lignin decomposition reconstructed from 31 fungal genomes.</title>
        <authorList>
            <person name="Floudas D."/>
            <person name="Binder M."/>
            <person name="Riley R."/>
            <person name="Barry K."/>
            <person name="Blanchette R.A."/>
            <person name="Henrissat B."/>
            <person name="Martinez A.T."/>
            <person name="Otillar R."/>
            <person name="Spatafora J.W."/>
            <person name="Yadav J.S."/>
            <person name="Aerts A."/>
            <person name="Benoit I."/>
            <person name="Boyd A."/>
            <person name="Carlson A."/>
            <person name="Copeland A."/>
            <person name="Coutinho P.M."/>
            <person name="de Vries R.P."/>
            <person name="Ferreira P."/>
            <person name="Findley K."/>
            <person name="Foster B."/>
            <person name="Gaskell J."/>
            <person name="Glotzer D."/>
            <person name="Gorecki P."/>
            <person name="Heitman J."/>
            <person name="Hesse C."/>
            <person name="Hori C."/>
            <person name="Igarashi K."/>
            <person name="Jurgens J.A."/>
            <person name="Kallen N."/>
            <person name="Kersten P."/>
            <person name="Kohler A."/>
            <person name="Kuees U."/>
            <person name="Kumar T.K.A."/>
            <person name="Kuo A."/>
            <person name="LaButti K."/>
            <person name="Larrondo L.F."/>
            <person name="Lindquist E."/>
            <person name="Ling A."/>
            <person name="Lombard V."/>
            <person name="Lucas S."/>
            <person name="Lundell T."/>
            <person name="Martin R."/>
            <person name="McLaughlin D.J."/>
            <person name="Morgenstern I."/>
            <person name="Morin E."/>
            <person name="Murat C."/>
            <person name="Nagy L.G."/>
            <person name="Nolan M."/>
            <person name="Ohm R.A."/>
            <person name="Patyshakuliyeva A."/>
            <person name="Rokas A."/>
            <person name="Ruiz-Duenas F.J."/>
            <person name="Sabat G."/>
            <person name="Salamov A."/>
            <person name="Samejima M."/>
            <person name="Schmutz J."/>
            <person name="Slot J.C."/>
            <person name="St John F."/>
            <person name="Stenlid J."/>
            <person name="Sun H."/>
            <person name="Sun S."/>
            <person name="Syed K."/>
            <person name="Tsang A."/>
            <person name="Wiebenga A."/>
            <person name="Young D."/>
            <person name="Pisabarro A."/>
            <person name="Eastwood D.C."/>
            <person name="Martin F."/>
            <person name="Cullen D."/>
            <person name="Grigoriev I.V."/>
            <person name="Hibbett D.S."/>
        </authorList>
    </citation>
    <scope>NUCLEOTIDE SEQUENCE [LARGE SCALE GENOMIC DNA]</scope>
    <source>
        <strain evidence="7">HHB-11173 SS5</strain>
    </source>
</reference>
<protein>
    <recommendedName>
        <fullName evidence="5">ZZ-type domain-containing protein</fullName>
    </recommendedName>
</protein>
<keyword evidence="7" id="KW-1185">Reference proteome</keyword>
<evidence type="ECO:0000313" key="6">
    <source>
        <dbReference type="EMBL" id="EIN05058.1"/>
    </source>
</evidence>
<keyword evidence="3" id="KW-0862">Zinc</keyword>
<name>R7S4A8_PUNST</name>
<evidence type="ECO:0000256" key="2">
    <source>
        <dbReference type="ARBA" id="ARBA00022771"/>
    </source>
</evidence>
<organism evidence="6 7">
    <name type="scientific">Punctularia strigosozonata (strain HHB-11173)</name>
    <name type="common">White-rot fungus</name>
    <dbReference type="NCBI Taxonomy" id="741275"/>
    <lineage>
        <taxon>Eukaryota</taxon>
        <taxon>Fungi</taxon>
        <taxon>Dikarya</taxon>
        <taxon>Basidiomycota</taxon>
        <taxon>Agaricomycotina</taxon>
        <taxon>Agaricomycetes</taxon>
        <taxon>Corticiales</taxon>
        <taxon>Punctulariaceae</taxon>
        <taxon>Punctularia</taxon>
    </lineage>
</organism>
<keyword evidence="1" id="KW-0479">Metal-binding</keyword>
<dbReference type="GO" id="GO:0008270">
    <property type="term" value="F:zinc ion binding"/>
    <property type="evidence" value="ECO:0007669"/>
    <property type="project" value="UniProtKB-KW"/>
</dbReference>
<dbReference type="Gene3D" id="3.30.60.90">
    <property type="match status" value="2"/>
</dbReference>
<gene>
    <name evidence="6" type="ORF">PUNSTDRAFT_122448</name>
</gene>